<proteinExistence type="predicted"/>
<gene>
    <name evidence="1" type="ORF">OCBIM_22036840mg</name>
</gene>
<accession>A0A0L8GC21</accession>
<protein>
    <submittedName>
        <fullName evidence="1">Uncharacterized protein</fullName>
    </submittedName>
</protein>
<evidence type="ECO:0000313" key="1">
    <source>
        <dbReference type="EMBL" id="KOF74075.1"/>
    </source>
</evidence>
<dbReference type="EMBL" id="KQ422874">
    <property type="protein sequence ID" value="KOF74075.1"/>
    <property type="molecule type" value="Genomic_DNA"/>
</dbReference>
<dbReference type="AlphaFoldDB" id="A0A0L8GC21"/>
<organism evidence="1">
    <name type="scientific">Octopus bimaculoides</name>
    <name type="common">California two-spotted octopus</name>
    <dbReference type="NCBI Taxonomy" id="37653"/>
    <lineage>
        <taxon>Eukaryota</taxon>
        <taxon>Metazoa</taxon>
        <taxon>Spiralia</taxon>
        <taxon>Lophotrochozoa</taxon>
        <taxon>Mollusca</taxon>
        <taxon>Cephalopoda</taxon>
        <taxon>Coleoidea</taxon>
        <taxon>Octopodiformes</taxon>
        <taxon>Octopoda</taxon>
        <taxon>Incirrata</taxon>
        <taxon>Octopodidae</taxon>
        <taxon>Octopus</taxon>
    </lineage>
</organism>
<sequence length="53" mass="5911">MLVDTVCSLTVSSVVCHKKPKFPVGVPPNLEIIRFALLRSPKEDGRRQVPSKH</sequence>
<name>A0A0L8GC21_OCTBM</name>
<reference evidence="1" key="1">
    <citation type="submission" date="2015-07" db="EMBL/GenBank/DDBJ databases">
        <title>MeaNS - Measles Nucleotide Surveillance Program.</title>
        <authorList>
            <person name="Tran T."/>
            <person name="Druce J."/>
        </authorList>
    </citation>
    <scope>NUCLEOTIDE SEQUENCE</scope>
    <source>
        <strain evidence="1">UCB-OBI-ISO-001</strain>
        <tissue evidence="1">Gonad</tissue>
    </source>
</reference>